<dbReference type="GO" id="GO:0016020">
    <property type="term" value="C:membrane"/>
    <property type="evidence" value="ECO:0007669"/>
    <property type="project" value="TreeGrafter"/>
</dbReference>
<dbReference type="InterPro" id="IPR025705">
    <property type="entry name" value="Beta_hexosaminidase_sua/sub"/>
</dbReference>
<evidence type="ECO:0000256" key="7">
    <source>
        <dbReference type="PIRSR" id="PIRSR625705-1"/>
    </source>
</evidence>
<dbReference type="PANTHER" id="PTHR22600:SF21">
    <property type="entry name" value="BETA-HEXOSAMINIDASE A"/>
    <property type="match status" value="1"/>
</dbReference>
<evidence type="ECO:0000256" key="2">
    <source>
        <dbReference type="ARBA" id="ARBA00006285"/>
    </source>
</evidence>
<evidence type="ECO:0000259" key="9">
    <source>
        <dbReference type="Pfam" id="PF00728"/>
    </source>
</evidence>
<feature type="domain" description="Glycoside hydrolase family 20 catalytic" evidence="9">
    <location>
        <begin position="197"/>
        <end position="450"/>
    </location>
</feature>
<dbReference type="GO" id="GO:0004563">
    <property type="term" value="F:beta-N-acetylhexosaminidase activity"/>
    <property type="evidence" value="ECO:0007669"/>
    <property type="project" value="UniProtKB-EC"/>
</dbReference>
<evidence type="ECO:0000256" key="4">
    <source>
        <dbReference type="ARBA" id="ARBA00022801"/>
    </source>
</evidence>
<dbReference type="InterPro" id="IPR015883">
    <property type="entry name" value="Glyco_hydro_20_cat"/>
</dbReference>
<dbReference type="PANTHER" id="PTHR22600">
    <property type="entry name" value="BETA-HEXOSAMINIDASE"/>
    <property type="match status" value="1"/>
</dbReference>
<dbReference type="Gene3D" id="3.30.379.10">
    <property type="entry name" value="Chitobiase/beta-hexosaminidase domain 2-like"/>
    <property type="match status" value="1"/>
</dbReference>
<sequence length="625" mass="72372">MQLTFIIFAIYVYIPLAQNIQQQIELDEIAIKPTVGEPWPKPQSIQTTSTRFAVHPAAFYFLTNETSQQCDLLRNAFDRYYKIIFFPQTYMLHLTDPLLADIKIRHLKETLRNVSDLGDVTLLKRLIVNIEQPCEEWPSLESNESYTLVVKREHALLDAASIWGALRGLETFSQLIYPDSDLQFTINETTIYDFPRFQHRGFLLDTGTHFISQKTLKINLEAMAQSKMNVFHFHIVDDQSFPYDSITYPELSGKGAFDRNHIYSQADIAELLEFARQRGIRVFIEFDSPAHSRSWGRAYDILTQCYSEEKPNNKLGPMDPSRNTTFEFLKNFFHEVAQIFPDRYVHLGADEVYFDCWESNPSITQFMRQMEFGTKYSLLEQYFMQTLINIVNATGKNYAVWQDIIDNNVTLQTDTVVEVWKESYPDEMARVTKLGYKTLLSSCWIIIDVPFVGKATQQFLKEIRKLTNKVKSTTQLLAIPTPPPAVCQFFNNKDKIPKDLQSNIVYQLNCTDCSATYIGKTTRQACRRLKEHGTPPNASVDKPVQFFRRSARIAADKNFKKSYPKSESSNEEHESATLALTSAIKRHVATTKHQINWYNWTLWSRDKHSCRLLIKESLAIAKTFS</sequence>
<dbReference type="Gene3D" id="3.20.20.80">
    <property type="entry name" value="Glycosidases"/>
    <property type="match status" value="1"/>
</dbReference>
<comment type="caution">
    <text evidence="11">The sequence shown here is derived from an EMBL/GenBank/DDBJ whole genome shotgun (WGS) entry which is preliminary data.</text>
</comment>
<name>A0A816XBT8_9BILA</name>
<dbReference type="PRINTS" id="PR00738">
    <property type="entry name" value="GLHYDRLASE20"/>
</dbReference>
<protein>
    <recommendedName>
        <fullName evidence="3">beta-N-acetylhexosaminidase</fullName>
        <ecNumber evidence="3">3.2.1.52</ecNumber>
    </recommendedName>
</protein>
<evidence type="ECO:0000256" key="5">
    <source>
        <dbReference type="ARBA" id="ARBA00023180"/>
    </source>
</evidence>
<feature type="domain" description="Beta-hexosaminidase eukaryotic type N-terminal" evidence="10">
    <location>
        <begin position="38"/>
        <end position="175"/>
    </location>
</feature>
<dbReference type="SUPFAM" id="SSF55545">
    <property type="entry name" value="beta-N-acetylhexosaminidase-like domain"/>
    <property type="match status" value="1"/>
</dbReference>
<keyword evidence="5" id="KW-0325">Glycoprotein</keyword>
<keyword evidence="4" id="KW-0378">Hydrolase</keyword>
<reference evidence="11" key="1">
    <citation type="submission" date="2021-02" db="EMBL/GenBank/DDBJ databases">
        <authorList>
            <person name="Nowell W R."/>
        </authorList>
    </citation>
    <scope>NUCLEOTIDE SEQUENCE</scope>
</reference>
<gene>
    <name evidence="11" type="ORF">WKI299_LOCUS29102</name>
</gene>
<dbReference type="InterPro" id="IPR029019">
    <property type="entry name" value="HEX_eukaryotic_N"/>
</dbReference>
<dbReference type="EC" id="3.2.1.52" evidence="3"/>
<dbReference type="EMBL" id="CAJNRF010012867">
    <property type="protein sequence ID" value="CAF2145078.1"/>
    <property type="molecule type" value="Genomic_DNA"/>
</dbReference>
<evidence type="ECO:0000313" key="11">
    <source>
        <dbReference type="EMBL" id="CAF2145078.1"/>
    </source>
</evidence>
<evidence type="ECO:0000259" key="10">
    <source>
        <dbReference type="Pfam" id="PF14845"/>
    </source>
</evidence>
<dbReference type="GO" id="GO:0006689">
    <property type="term" value="P:ganglioside catabolic process"/>
    <property type="evidence" value="ECO:0007669"/>
    <property type="project" value="TreeGrafter"/>
</dbReference>
<keyword evidence="8" id="KW-0732">Signal</keyword>
<evidence type="ECO:0000256" key="1">
    <source>
        <dbReference type="ARBA" id="ARBA00001231"/>
    </source>
</evidence>
<evidence type="ECO:0000256" key="6">
    <source>
        <dbReference type="ARBA" id="ARBA00023295"/>
    </source>
</evidence>
<evidence type="ECO:0000256" key="3">
    <source>
        <dbReference type="ARBA" id="ARBA00012663"/>
    </source>
</evidence>
<dbReference type="GO" id="GO:0005764">
    <property type="term" value="C:lysosome"/>
    <property type="evidence" value="ECO:0007669"/>
    <property type="project" value="TreeGrafter"/>
</dbReference>
<dbReference type="GO" id="GO:0005975">
    <property type="term" value="P:carbohydrate metabolic process"/>
    <property type="evidence" value="ECO:0007669"/>
    <property type="project" value="InterPro"/>
</dbReference>
<accession>A0A816XBT8</accession>
<dbReference type="InterPro" id="IPR017853">
    <property type="entry name" value="GH"/>
</dbReference>
<dbReference type="Proteomes" id="UP000663856">
    <property type="component" value="Unassembled WGS sequence"/>
</dbReference>
<evidence type="ECO:0000313" key="12">
    <source>
        <dbReference type="Proteomes" id="UP000663856"/>
    </source>
</evidence>
<proteinExistence type="inferred from homology"/>
<feature type="signal peptide" evidence="8">
    <location>
        <begin position="1"/>
        <end position="17"/>
    </location>
</feature>
<keyword evidence="6" id="KW-0326">Glycosidase</keyword>
<comment type="catalytic activity">
    <reaction evidence="1">
        <text>Hydrolysis of terminal non-reducing N-acetyl-D-hexosamine residues in N-acetyl-beta-D-hexosaminides.</text>
        <dbReference type="EC" id="3.2.1.52"/>
    </reaction>
</comment>
<dbReference type="Pfam" id="PF00728">
    <property type="entry name" value="Glyco_hydro_20"/>
    <property type="match status" value="1"/>
</dbReference>
<evidence type="ECO:0000256" key="8">
    <source>
        <dbReference type="SAM" id="SignalP"/>
    </source>
</evidence>
<feature type="active site" description="Proton donor" evidence="7">
    <location>
        <position position="351"/>
    </location>
</feature>
<dbReference type="GO" id="GO:0030203">
    <property type="term" value="P:glycosaminoglycan metabolic process"/>
    <property type="evidence" value="ECO:0007669"/>
    <property type="project" value="TreeGrafter"/>
</dbReference>
<dbReference type="SUPFAM" id="SSF51445">
    <property type="entry name" value="(Trans)glycosidases"/>
    <property type="match status" value="1"/>
</dbReference>
<dbReference type="AlphaFoldDB" id="A0A816XBT8"/>
<dbReference type="InterPro" id="IPR029018">
    <property type="entry name" value="Hex-like_dom2"/>
</dbReference>
<feature type="chain" id="PRO_5032722915" description="beta-N-acetylhexosaminidase" evidence="8">
    <location>
        <begin position="18"/>
        <end position="625"/>
    </location>
</feature>
<dbReference type="Pfam" id="PF14845">
    <property type="entry name" value="Glycohydro_20b2"/>
    <property type="match status" value="1"/>
</dbReference>
<organism evidence="11 12">
    <name type="scientific">Rotaria magnacalcarata</name>
    <dbReference type="NCBI Taxonomy" id="392030"/>
    <lineage>
        <taxon>Eukaryota</taxon>
        <taxon>Metazoa</taxon>
        <taxon>Spiralia</taxon>
        <taxon>Gnathifera</taxon>
        <taxon>Rotifera</taxon>
        <taxon>Eurotatoria</taxon>
        <taxon>Bdelloidea</taxon>
        <taxon>Philodinida</taxon>
        <taxon>Philodinidae</taxon>
        <taxon>Rotaria</taxon>
    </lineage>
</organism>
<comment type="similarity">
    <text evidence="2">Belongs to the glycosyl hydrolase 20 family.</text>
</comment>